<reference evidence="2" key="1">
    <citation type="submission" date="2013-07" db="EMBL/GenBank/DDBJ databases">
        <title>Sub-species coevolution in mutualistic symbiosis.</title>
        <authorList>
            <person name="Murfin K."/>
            <person name="Klassen J."/>
            <person name="Lee M."/>
            <person name="Forst S."/>
            <person name="Stock P."/>
            <person name="Goodrich-Blair H."/>
        </authorList>
    </citation>
    <scope>NUCLEOTIDE SEQUENCE [LARGE SCALE GENOMIC DNA]</scope>
    <source>
        <strain evidence="2">Puntauvense</strain>
    </source>
</reference>
<protein>
    <submittedName>
        <fullName evidence="2">Suppressor of ompF assembly mutants</fullName>
    </submittedName>
</protein>
<organism evidence="2 3">
    <name type="scientific">Xenorhabdus bovienii str. puntauvense</name>
    <dbReference type="NCBI Taxonomy" id="1398201"/>
    <lineage>
        <taxon>Bacteria</taxon>
        <taxon>Pseudomonadati</taxon>
        <taxon>Pseudomonadota</taxon>
        <taxon>Gammaproteobacteria</taxon>
        <taxon>Enterobacterales</taxon>
        <taxon>Morganellaceae</taxon>
        <taxon>Xenorhabdus</taxon>
    </lineage>
</organism>
<accession>A0A077NHX0</accession>
<dbReference type="EMBL" id="CBSW010000215">
    <property type="protein sequence ID" value="CDG98008.1"/>
    <property type="molecule type" value="Genomic_DNA"/>
</dbReference>
<dbReference type="InterPro" id="IPR007844">
    <property type="entry name" value="AsmA"/>
</dbReference>
<evidence type="ECO:0000259" key="1">
    <source>
        <dbReference type="Pfam" id="PF05170"/>
    </source>
</evidence>
<evidence type="ECO:0000313" key="2">
    <source>
        <dbReference type="EMBL" id="CDG98008.1"/>
    </source>
</evidence>
<sequence length="619" mass="69129">MKRLLTTLVILLVVIVAGLAALVVLINPNDFRGYIVEQVQKKSGYHLVLQDDLRWHIWPKLSILTGQISLTAPDAEIPAVVAENMRLDVELLPLLSHQFVVKEVMLKGAVLRFMPDSQPQKQAEAPIAPKSDIQYPVAGGQGWKLDIARIKVADSLLVWQTDTDSQLNIRDINFLMERRDQDHVNLEFSSKINKNQQELAFEFNTSVDISDYPQRLAADVSSLKYQLKGVGLPSEGIKGTGSVSLAYQSSPSFISLQKLALTVNESELNGNIAVNLQNKPQYTINLSSPKLNLDNLLGWDALPQNDLQARHDYRIENSLLKPVIATSVSPLSNYDLSLLKAFEANLSFVADKFIYQGMDIDNFALKAVNNDGMAEILKLSGDVFGGHFALPTTIDATVNPAKLHTKPLLQNIELKPLLTALALPPVFSGQLELDGDLLGEGYDEYAITHYWQGDLNIGLENARLEGLNIPQLIQQSFSRATDQVNQPENTDDFTEAKNMSVRAQLNQGELKVDNLSAISGMLNITGQGKANLLKQNTDMSLWVQLTGGWGKQNEFVRKLQKLKVPLRVYGNWDNLQYKLNVEALLSDELQEKAKQSIRNWIEQNSRAEDRKEFENLLNK</sequence>
<dbReference type="Pfam" id="PF05170">
    <property type="entry name" value="AsmA"/>
    <property type="match status" value="2"/>
</dbReference>
<gene>
    <name evidence="2" type="primary">asmA</name>
    <name evidence="2" type="ORF">XBP1_2920002</name>
</gene>
<dbReference type="GO" id="GO:0090313">
    <property type="term" value="P:regulation of protein targeting to membrane"/>
    <property type="evidence" value="ECO:0007669"/>
    <property type="project" value="TreeGrafter"/>
</dbReference>
<dbReference type="HOGENOM" id="CLU_012870_3_1_6"/>
<dbReference type="RefSeq" id="WP_038203893.1">
    <property type="nucleotide sequence ID" value="NZ_CAWLWN010000247.1"/>
</dbReference>
<dbReference type="PANTHER" id="PTHR30441:SF4">
    <property type="entry name" value="PROTEIN ASMA"/>
    <property type="match status" value="1"/>
</dbReference>
<dbReference type="AlphaFoldDB" id="A0A077NHX0"/>
<proteinExistence type="predicted"/>
<evidence type="ECO:0000313" key="3">
    <source>
        <dbReference type="Proteomes" id="UP000028511"/>
    </source>
</evidence>
<comment type="caution">
    <text evidence="2">The sequence shown here is derived from an EMBL/GenBank/DDBJ whole genome shotgun (WGS) entry which is preliminary data.</text>
</comment>
<dbReference type="InterPro" id="IPR052894">
    <property type="entry name" value="AsmA-related"/>
</dbReference>
<dbReference type="GO" id="GO:0005886">
    <property type="term" value="C:plasma membrane"/>
    <property type="evidence" value="ECO:0007669"/>
    <property type="project" value="TreeGrafter"/>
</dbReference>
<dbReference type="PANTHER" id="PTHR30441">
    <property type="entry name" value="DUF748 DOMAIN-CONTAINING PROTEIN"/>
    <property type="match status" value="1"/>
</dbReference>
<name>A0A077NHX0_XENBV</name>
<dbReference type="NCBIfam" id="NF008091">
    <property type="entry name" value="PRK10833.1"/>
    <property type="match status" value="1"/>
</dbReference>
<dbReference type="Proteomes" id="UP000028511">
    <property type="component" value="Unassembled WGS sequence"/>
</dbReference>
<feature type="domain" description="AsmA" evidence="1">
    <location>
        <begin position="4"/>
        <end position="199"/>
    </location>
</feature>
<feature type="domain" description="AsmA" evidence="1">
    <location>
        <begin position="225"/>
        <end position="511"/>
    </location>
</feature>